<gene>
    <name evidence="2" type="ORF">S01H4_24710</name>
</gene>
<accession>X1C2W7</accession>
<keyword evidence="1" id="KW-0812">Transmembrane</keyword>
<evidence type="ECO:0000313" key="2">
    <source>
        <dbReference type="EMBL" id="GAG87702.1"/>
    </source>
</evidence>
<name>X1C2W7_9ZZZZ</name>
<dbReference type="AlphaFoldDB" id="X1C2W7"/>
<keyword evidence="1" id="KW-0472">Membrane</keyword>
<organism evidence="2">
    <name type="scientific">marine sediment metagenome</name>
    <dbReference type="NCBI Taxonomy" id="412755"/>
    <lineage>
        <taxon>unclassified sequences</taxon>
        <taxon>metagenomes</taxon>
        <taxon>ecological metagenomes</taxon>
    </lineage>
</organism>
<comment type="caution">
    <text evidence="2">The sequence shown here is derived from an EMBL/GenBank/DDBJ whole genome shotgun (WGS) entry which is preliminary data.</text>
</comment>
<keyword evidence="1" id="KW-1133">Transmembrane helix</keyword>
<proteinExistence type="predicted"/>
<evidence type="ECO:0000256" key="1">
    <source>
        <dbReference type="SAM" id="Phobius"/>
    </source>
</evidence>
<dbReference type="EMBL" id="BART01011649">
    <property type="protein sequence ID" value="GAG87702.1"/>
    <property type="molecule type" value="Genomic_DNA"/>
</dbReference>
<feature type="transmembrane region" description="Helical" evidence="1">
    <location>
        <begin position="37"/>
        <end position="56"/>
    </location>
</feature>
<protein>
    <submittedName>
        <fullName evidence="2">Uncharacterized protein</fullName>
    </submittedName>
</protein>
<feature type="transmembrane region" description="Helical" evidence="1">
    <location>
        <begin position="7"/>
        <end position="31"/>
    </location>
</feature>
<sequence length="87" mass="10076">MDDEMNILNYIGIGMCIMAFVGFTPLVFQSFGISLEMGILISAVGLGILIPIFLYFKIKEHKEGMDWYLNFCFENNFNWFCFPCSKH</sequence>
<reference evidence="2" key="1">
    <citation type="journal article" date="2014" name="Front. Microbiol.">
        <title>High frequency of phylogenetically diverse reductive dehalogenase-homologous genes in deep subseafloor sedimentary metagenomes.</title>
        <authorList>
            <person name="Kawai M."/>
            <person name="Futagami T."/>
            <person name="Toyoda A."/>
            <person name="Takaki Y."/>
            <person name="Nishi S."/>
            <person name="Hori S."/>
            <person name="Arai W."/>
            <person name="Tsubouchi T."/>
            <person name="Morono Y."/>
            <person name="Uchiyama I."/>
            <person name="Ito T."/>
            <person name="Fujiyama A."/>
            <person name="Inagaki F."/>
            <person name="Takami H."/>
        </authorList>
    </citation>
    <scope>NUCLEOTIDE SEQUENCE</scope>
    <source>
        <strain evidence="2">Expedition CK06-06</strain>
    </source>
</reference>